<dbReference type="Proteomes" id="UP001163828">
    <property type="component" value="Unassembled WGS sequence"/>
</dbReference>
<keyword evidence="3" id="KW-1185">Reference proteome</keyword>
<accession>A0ABQ8Q286</accession>
<dbReference type="SUPFAM" id="SSF56112">
    <property type="entry name" value="Protein kinase-like (PK-like)"/>
    <property type="match status" value="1"/>
</dbReference>
<sequence length="307" mass="34426">MCTSSSSTLFRLLLCVSILLTAITHAALLPLSPLSLSYNKEMKKELLGTTKERNPPWILEFYGSYADEEDRTAFTKILDLNTQDIGDRINGDRGGHSESVAKLKKDYSGYKKDEVVVKILYKSTDYREIGEVKALKAVGLYVDSGMAPVGPDGEKVAVIMMKKLDGVPIRETIQYKNANRQQENEIFGYAKPIVRKQVVNWAVTKGILHADFNPDNLLFGGTQTATHISLNLPISQVEVLDFGYPGILKVDKDVTEQQVIGLICSGKHVFLAMIRLGRRNQRLSRSCKANFRFSQVLHEYFALSQYI</sequence>
<evidence type="ECO:0000313" key="3">
    <source>
        <dbReference type="Proteomes" id="UP001163828"/>
    </source>
</evidence>
<reference evidence="2" key="1">
    <citation type="submission" date="2022-08" db="EMBL/GenBank/DDBJ databases">
        <authorList>
            <consortium name="DOE Joint Genome Institute"/>
            <person name="Min B."/>
            <person name="Riley R."/>
            <person name="Sierra-Patev S."/>
            <person name="Naranjo-Ortiz M."/>
            <person name="Looney B."/>
            <person name="Konkel Z."/>
            <person name="Slot J.C."/>
            <person name="Sakamoto Y."/>
            <person name="Steenwyk J.L."/>
            <person name="Rokas A."/>
            <person name="Carro J."/>
            <person name="Camarero S."/>
            <person name="Ferreira P."/>
            <person name="Molpeceres G."/>
            <person name="Ruiz-Duenas F.J."/>
            <person name="Serrano A."/>
            <person name="Henrissat B."/>
            <person name="Drula E."/>
            <person name="Hughes K.W."/>
            <person name="Mata J.L."/>
            <person name="Ishikawa N.K."/>
            <person name="Vargas-Isla R."/>
            <person name="Ushijima S."/>
            <person name="Smith C.A."/>
            <person name="Ahrendt S."/>
            <person name="Andreopoulos W."/>
            <person name="He G."/>
            <person name="Labutti K."/>
            <person name="Lipzen A."/>
            <person name="Ng V."/>
            <person name="Sandor L."/>
            <person name="Barry K."/>
            <person name="Martinez A.T."/>
            <person name="Xiao Y."/>
            <person name="Gibbons J.G."/>
            <person name="Terashima K."/>
            <person name="Hibbett D.S."/>
            <person name="Grigoriev I.V."/>
        </authorList>
    </citation>
    <scope>NUCLEOTIDE SEQUENCE</scope>
    <source>
        <strain evidence="2">TFB10827</strain>
    </source>
</reference>
<protein>
    <recommendedName>
        <fullName evidence="4">Protein kinase domain-containing protein</fullName>
    </recommendedName>
</protein>
<evidence type="ECO:0008006" key="4">
    <source>
        <dbReference type="Google" id="ProtNLM"/>
    </source>
</evidence>
<feature type="signal peptide" evidence="1">
    <location>
        <begin position="1"/>
        <end position="26"/>
    </location>
</feature>
<comment type="caution">
    <text evidence="2">The sequence shown here is derived from an EMBL/GenBank/DDBJ whole genome shotgun (WGS) entry which is preliminary data.</text>
</comment>
<evidence type="ECO:0000256" key="1">
    <source>
        <dbReference type="SAM" id="SignalP"/>
    </source>
</evidence>
<evidence type="ECO:0000313" key="2">
    <source>
        <dbReference type="EMBL" id="KAJ3992938.1"/>
    </source>
</evidence>
<dbReference type="EMBL" id="MU790807">
    <property type="protein sequence ID" value="KAJ3992938.1"/>
    <property type="molecule type" value="Genomic_DNA"/>
</dbReference>
<dbReference type="InterPro" id="IPR011009">
    <property type="entry name" value="Kinase-like_dom_sf"/>
</dbReference>
<gene>
    <name evidence="2" type="ORF">F5050DRAFT_829072</name>
</gene>
<keyword evidence="1" id="KW-0732">Signal</keyword>
<name>A0ABQ8Q286_9AGAR</name>
<feature type="chain" id="PRO_5046771548" description="Protein kinase domain-containing protein" evidence="1">
    <location>
        <begin position="27"/>
        <end position="307"/>
    </location>
</feature>
<proteinExistence type="predicted"/>
<organism evidence="2 3">
    <name type="scientific">Lentinula boryana</name>
    <dbReference type="NCBI Taxonomy" id="40481"/>
    <lineage>
        <taxon>Eukaryota</taxon>
        <taxon>Fungi</taxon>
        <taxon>Dikarya</taxon>
        <taxon>Basidiomycota</taxon>
        <taxon>Agaricomycotina</taxon>
        <taxon>Agaricomycetes</taxon>
        <taxon>Agaricomycetidae</taxon>
        <taxon>Agaricales</taxon>
        <taxon>Marasmiineae</taxon>
        <taxon>Omphalotaceae</taxon>
        <taxon>Lentinula</taxon>
    </lineage>
</organism>